<dbReference type="Proteomes" id="UP001499990">
    <property type="component" value="Unassembled WGS sequence"/>
</dbReference>
<comment type="caution">
    <text evidence="1">The sequence shown here is derived from an EMBL/GenBank/DDBJ whole genome shotgun (WGS) entry which is preliminary data.</text>
</comment>
<reference evidence="1" key="3">
    <citation type="submission" date="2023-12" db="EMBL/GenBank/DDBJ databases">
        <authorList>
            <person name="Sun Q."/>
            <person name="Inoue M."/>
        </authorList>
    </citation>
    <scope>NUCLEOTIDE SEQUENCE</scope>
    <source>
        <strain evidence="1">JCM 9651</strain>
    </source>
</reference>
<keyword evidence="3" id="KW-1185">Reference proteome</keyword>
<evidence type="ECO:0000313" key="1">
    <source>
        <dbReference type="EMBL" id="GAA3367982.1"/>
    </source>
</evidence>
<gene>
    <name evidence="1" type="ORF">GCM10020367_04480</name>
    <name evidence="2" type="ORF">GCM10020367_64370</name>
</gene>
<evidence type="ECO:0000313" key="3">
    <source>
        <dbReference type="Proteomes" id="UP001499990"/>
    </source>
</evidence>
<reference evidence="1" key="1">
    <citation type="journal article" date="2014" name="Int. J. Syst. Evol. Microbiol.">
        <title>Complete genome of a new Firmicutes species belonging to the dominant human colonic microbiota ('Ruminococcus bicirculans') reveals two chromosomes and a selective capacity to utilize plant glucans.</title>
        <authorList>
            <consortium name="NISC Comparative Sequencing Program"/>
            <person name="Wegmann U."/>
            <person name="Louis P."/>
            <person name="Goesmann A."/>
            <person name="Henrissat B."/>
            <person name="Duncan S.H."/>
            <person name="Flint H.J."/>
        </authorList>
    </citation>
    <scope>NUCLEOTIDE SEQUENCE</scope>
    <source>
        <strain evidence="1">JCM 9651</strain>
    </source>
</reference>
<accession>A0ABP6S4F1</accession>
<organism evidence="1 3">
    <name type="scientific">Streptomyces sannanensis</name>
    <dbReference type="NCBI Taxonomy" id="285536"/>
    <lineage>
        <taxon>Bacteria</taxon>
        <taxon>Bacillati</taxon>
        <taxon>Actinomycetota</taxon>
        <taxon>Actinomycetes</taxon>
        <taxon>Kitasatosporales</taxon>
        <taxon>Streptomycetaceae</taxon>
        <taxon>Streptomyces</taxon>
    </lineage>
</organism>
<proteinExistence type="predicted"/>
<evidence type="ECO:0000313" key="2">
    <source>
        <dbReference type="EMBL" id="GAA3379712.1"/>
    </source>
</evidence>
<dbReference type="EMBL" id="BAAAYL010000001">
    <property type="protein sequence ID" value="GAA3379712.1"/>
    <property type="molecule type" value="Genomic_DNA"/>
</dbReference>
<name>A0ABP6S4F1_9ACTN</name>
<sequence length="161" mass="16083">MAASAVLATIVAFGAGGCGGGEGAPSKTPSAVASVAESAKSVISSAASRASEAIASATASAQQKFNEIKQGVNAKNEVKLGAPTTDSEGRTTTQVSAKNTADSTKSFLVQVNFLNPAHELQDLSVVTIENVAAGKTGTATARSTHKLSGTITVEVGRALRH</sequence>
<reference evidence="3" key="2">
    <citation type="journal article" date="2019" name="Int. J. Syst. Evol. Microbiol.">
        <title>The Global Catalogue of Microorganisms (GCM) 10K type strain sequencing project: providing services to taxonomists for standard genome sequencing and annotation.</title>
        <authorList>
            <consortium name="The Broad Institute Genomics Platform"/>
            <consortium name="The Broad Institute Genome Sequencing Center for Infectious Disease"/>
            <person name="Wu L."/>
            <person name="Ma J."/>
        </authorList>
    </citation>
    <scope>NUCLEOTIDE SEQUENCE [LARGE SCALE GENOMIC DNA]</scope>
    <source>
        <strain evidence="3">JCM 9651</strain>
    </source>
</reference>
<evidence type="ECO:0008006" key="4">
    <source>
        <dbReference type="Google" id="ProtNLM"/>
    </source>
</evidence>
<dbReference type="EMBL" id="BAAAYL010000001">
    <property type="protein sequence ID" value="GAA3367982.1"/>
    <property type="molecule type" value="Genomic_DNA"/>
</dbReference>
<protein>
    <recommendedName>
        <fullName evidence="4">Lipoprotein</fullName>
    </recommendedName>
</protein>